<dbReference type="Gene3D" id="3.80.10.10">
    <property type="entry name" value="Ribonuclease Inhibitor"/>
    <property type="match status" value="2"/>
</dbReference>
<dbReference type="InterPro" id="IPR032675">
    <property type="entry name" value="LRR_dom_sf"/>
</dbReference>
<feature type="repeat" description="TPR" evidence="1">
    <location>
        <begin position="71"/>
        <end position="104"/>
    </location>
</feature>
<sequence>MTATLIAKHNSSCPSDNHADTIARTTRELEELTNEDLEHLYRRAVAFVMCGKFEAAMEDASTMLSLSPSSALPYLCMGYVYEQQGRYGAAIQAYDEGLQAVSSAQPDYQQQLSKARSTAQSHNDTRVDFIKRLPTHDVIKKIMDHTLPLILPKETTIQTHQLYEYMNVSHVWRERIMQCLPEDLHLELEHHDELAKMDYLLEHAASRVIALTVNCSVTHPQSLLPSISHFSSLRSLCIKKMAHDAPRSMLALLSPMASTLEHLDVRSSDDHDHFSLGDILSTFPQLTWLRCHGNMGDMATTAPTHCPKLKTLLFSMSNHTLQYEHIMDLTTRFPELRQLAIHPCKDTRALTSIPEHCPRLKILYYNSVNHVSSISNLGLESYQQKDGIEALHLGSKSKEPILVDIEDLVSFLKCHHHSLQHLDLRYMLTDASIISFGSLVHDDDDDDDDEGTLFESLRSYSQTVYSNEDLLLSRWLIKRSPHLKKVELQEDEDDTTSKYDLGPLFDDLACLDELEDLQVDIGCEKIGNSTSRFLEHHSKIDSLLHTLVFPKNFHVRGEMADLLGSLRRLERLSIQMYDASNLNGIQEGCPQLRHLTIYSVFDLIGFKMALSLASMTNLETLCIRAKKFEYGLMLCLKGLHQLQELTICREHEEGDIEDCVDPPAYFDMLPFTVRILEY</sequence>
<dbReference type="PROSITE" id="PS50005">
    <property type="entry name" value="TPR"/>
    <property type="match status" value="1"/>
</dbReference>
<reference evidence="2 3" key="1">
    <citation type="submission" date="2023-03" db="EMBL/GenBank/DDBJ databases">
        <title>Genome sequence of Lichtheimia ornata CBS 291.66.</title>
        <authorList>
            <person name="Mohabir J.T."/>
            <person name="Shea T.P."/>
            <person name="Kurbessoian T."/>
            <person name="Berby B."/>
            <person name="Fontaine J."/>
            <person name="Livny J."/>
            <person name="Gnirke A."/>
            <person name="Stajich J.E."/>
            <person name="Cuomo C.A."/>
        </authorList>
    </citation>
    <scope>NUCLEOTIDE SEQUENCE [LARGE SCALE GENOMIC DNA]</scope>
    <source>
        <strain evidence="2">CBS 291.66</strain>
    </source>
</reference>
<dbReference type="SMART" id="SM00028">
    <property type="entry name" value="TPR"/>
    <property type="match status" value="2"/>
</dbReference>
<evidence type="ECO:0000256" key="1">
    <source>
        <dbReference type="PROSITE-ProRule" id="PRU00339"/>
    </source>
</evidence>
<dbReference type="RefSeq" id="XP_058337815.1">
    <property type="nucleotide sequence ID" value="XM_058491402.1"/>
</dbReference>
<gene>
    <name evidence="2" type="ORF">O0I10_011435</name>
</gene>
<dbReference type="AlphaFoldDB" id="A0AAD7UVF5"/>
<accession>A0AAD7UVF5</accession>
<evidence type="ECO:0000313" key="3">
    <source>
        <dbReference type="Proteomes" id="UP001234581"/>
    </source>
</evidence>
<dbReference type="SUPFAM" id="SSF48452">
    <property type="entry name" value="TPR-like"/>
    <property type="match status" value="1"/>
</dbReference>
<name>A0AAD7UVF5_9FUNG</name>
<dbReference type="SUPFAM" id="SSF52047">
    <property type="entry name" value="RNI-like"/>
    <property type="match status" value="2"/>
</dbReference>
<comment type="caution">
    <text evidence="2">The sequence shown here is derived from an EMBL/GenBank/DDBJ whole genome shotgun (WGS) entry which is preliminary data.</text>
</comment>
<dbReference type="PANTHER" id="PTHR38926">
    <property type="entry name" value="F-BOX DOMAIN CONTAINING PROTEIN, EXPRESSED"/>
    <property type="match status" value="1"/>
</dbReference>
<dbReference type="InterPro" id="IPR019734">
    <property type="entry name" value="TPR_rpt"/>
</dbReference>
<protein>
    <submittedName>
        <fullName evidence="2">Uncharacterized protein</fullName>
    </submittedName>
</protein>
<organism evidence="2 3">
    <name type="scientific">Lichtheimia ornata</name>
    <dbReference type="NCBI Taxonomy" id="688661"/>
    <lineage>
        <taxon>Eukaryota</taxon>
        <taxon>Fungi</taxon>
        <taxon>Fungi incertae sedis</taxon>
        <taxon>Mucoromycota</taxon>
        <taxon>Mucoromycotina</taxon>
        <taxon>Mucoromycetes</taxon>
        <taxon>Mucorales</taxon>
        <taxon>Lichtheimiaceae</taxon>
        <taxon>Lichtheimia</taxon>
    </lineage>
</organism>
<dbReference type="PANTHER" id="PTHR38926:SF5">
    <property type="entry name" value="F-BOX AND LEUCINE-RICH REPEAT PROTEIN 6"/>
    <property type="match status" value="1"/>
</dbReference>
<keyword evidence="1" id="KW-0802">TPR repeat</keyword>
<dbReference type="InterPro" id="IPR011990">
    <property type="entry name" value="TPR-like_helical_dom_sf"/>
</dbReference>
<dbReference type="Proteomes" id="UP001234581">
    <property type="component" value="Unassembled WGS sequence"/>
</dbReference>
<keyword evidence="3" id="KW-1185">Reference proteome</keyword>
<evidence type="ECO:0000313" key="2">
    <source>
        <dbReference type="EMBL" id="KAJ8652901.1"/>
    </source>
</evidence>
<dbReference type="Gene3D" id="1.25.40.10">
    <property type="entry name" value="Tetratricopeptide repeat domain"/>
    <property type="match status" value="1"/>
</dbReference>
<dbReference type="EMBL" id="JARTCD010000090">
    <property type="protein sequence ID" value="KAJ8652901.1"/>
    <property type="molecule type" value="Genomic_DNA"/>
</dbReference>
<dbReference type="GeneID" id="83218836"/>
<proteinExistence type="predicted"/>